<comment type="caution">
    <text evidence="1">The sequence shown here is derived from an EMBL/GenBank/DDBJ whole genome shotgun (WGS) entry which is preliminary data.</text>
</comment>
<keyword evidence="2" id="KW-1185">Reference proteome</keyword>
<accession>A0A8S1RQ24</accession>
<gene>
    <name evidence="1" type="ORF">PSON_ATCC_30995.1.T1940036</name>
</gene>
<dbReference type="Proteomes" id="UP000692954">
    <property type="component" value="Unassembled WGS sequence"/>
</dbReference>
<dbReference type="EMBL" id="CAJJDN010000194">
    <property type="protein sequence ID" value="CAD8128724.1"/>
    <property type="molecule type" value="Genomic_DNA"/>
</dbReference>
<organism evidence="1 2">
    <name type="scientific">Paramecium sonneborni</name>
    <dbReference type="NCBI Taxonomy" id="65129"/>
    <lineage>
        <taxon>Eukaryota</taxon>
        <taxon>Sar</taxon>
        <taxon>Alveolata</taxon>
        <taxon>Ciliophora</taxon>
        <taxon>Intramacronucleata</taxon>
        <taxon>Oligohymenophorea</taxon>
        <taxon>Peniculida</taxon>
        <taxon>Parameciidae</taxon>
        <taxon>Paramecium</taxon>
    </lineage>
</organism>
<evidence type="ECO:0000313" key="1">
    <source>
        <dbReference type="EMBL" id="CAD8128724.1"/>
    </source>
</evidence>
<sequence>MNSLCTLQNMMHDKKNEFGIIQKSDEEKQIEFAIQMKILQSGTDYSTESCDQEQQITAVEYLNKLYLKVLESNKLFNKHLLIYQEKSKLFKYKNNSNLFRSVNHYFETKEILEFLKFALEDPAQKNKDNRQFQQMMNHNIIINNLKINQKQSFLQNNFYHLMILILQRLLQNHLFLLKQKLMKKLDQESQMKSLQNIECLKEKILIFIEETCSLFIKNQSKNQNYIKNIFQQLLEYINRLLLQVKQKMKACIKPQLEHLIRKTILMNLQIKQFMVTNDRLKKDLLIYPIIVKYNEKYEYKINIKNEDIFA</sequence>
<evidence type="ECO:0000313" key="2">
    <source>
        <dbReference type="Proteomes" id="UP000692954"/>
    </source>
</evidence>
<protein>
    <submittedName>
        <fullName evidence="1">Uncharacterized protein</fullName>
    </submittedName>
</protein>
<reference evidence="1" key="1">
    <citation type="submission" date="2021-01" db="EMBL/GenBank/DDBJ databases">
        <authorList>
            <consortium name="Genoscope - CEA"/>
            <person name="William W."/>
        </authorList>
    </citation>
    <scope>NUCLEOTIDE SEQUENCE</scope>
</reference>
<name>A0A8S1RQ24_9CILI</name>
<proteinExistence type="predicted"/>
<dbReference type="AlphaFoldDB" id="A0A8S1RQ24"/>